<keyword evidence="1" id="KW-0472">Membrane</keyword>
<proteinExistence type="predicted"/>
<accession>X0Y0H5</accession>
<feature type="transmembrane region" description="Helical" evidence="1">
    <location>
        <begin position="7"/>
        <end position="28"/>
    </location>
</feature>
<dbReference type="EMBL" id="BARS01053168">
    <property type="protein sequence ID" value="GAG49289.1"/>
    <property type="molecule type" value="Genomic_DNA"/>
</dbReference>
<name>X0Y0H5_9ZZZZ</name>
<gene>
    <name evidence="2" type="ORF">S01H1_78939</name>
</gene>
<keyword evidence="1" id="KW-1133">Transmembrane helix</keyword>
<feature type="transmembrane region" description="Helical" evidence="1">
    <location>
        <begin position="34"/>
        <end position="53"/>
    </location>
</feature>
<feature type="non-terminal residue" evidence="2">
    <location>
        <position position="61"/>
    </location>
</feature>
<comment type="caution">
    <text evidence="2">The sequence shown here is derived from an EMBL/GenBank/DDBJ whole genome shotgun (WGS) entry which is preliminary data.</text>
</comment>
<sequence length="61" mass="6508">MTLNAQTTLNIFFFGGLVLLALGCWFVYRPLAAIVPGAILVALSVFALFHIRLDNAAPSSA</sequence>
<reference evidence="2" key="1">
    <citation type="journal article" date="2014" name="Front. Microbiol.">
        <title>High frequency of phylogenetically diverse reductive dehalogenase-homologous genes in deep subseafloor sedimentary metagenomes.</title>
        <authorList>
            <person name="Kawai M."/>
            <person name="Futagami T."/>
            <person name="Toyoda A."/>
            <person name="Takaki Y."/>
            <person name="Nishi S."/>
            <person name="Hori S."/>
            <person name="Arai W."/>
            <person name="Tsubouchi T."/>
            <person name="Morono Y."/>
            <person name="Uchiyama I."/>
            <person name="Ito T."/>
            <person name="Fujiyama A."/>
            <person name="Inagaki F."/>
            <person name="Takami H."/>
        </authorList>
    </citation>
    <scope>NUCLEOTIDE SEQUENCE</scope>
    <source>
        <strain evidence="2">Expedition CK06-06</strain>
    </source>
</reference>
<organism evidence="2">
    <name type="scientific">marine sediment metagenome</name>
    <dbReference type="NCBI Taxonomy" id="412755"/>
    <lineage>
        <taxon>unclassified sequences</taxon>
        <taxon>metagenomes</taxon>
        <taxon>ecological metagenomes</taxon>
    </lineage>
</organism>
<evidence type="ECO:0000256" key="1">
    <source>
        <dbReference type="SAM" id="Phobius"/>
    </source>
</evidence>
<keyword evidence="1" id="KW-0812">Transmembrane</keyword>
<evidence type="ECO:0000313" key="2">
    <source>
        <dbReference type="EMBL" id="GAG49289.1"/>
    </source>
</evidence>
<protein>
    <submittedName>
        <fullName evidence="2">Uncharacterized protein</fullName>
    </submittedName>
</protein>
<dbReference type="AlphaFoldDB" id="X0Y0H5"/>